<proteinExistence type="predicted"/>
<dbReference type="EMBL" id="JAGFNP010000015">
    <property type="protein sequence ID" value="MBO3735479.1"/>
    <property type="molecule type" value="Genomic_DNA"/>
</dbReference>
<evidence type="ECO:0000259" key="1">
    <source>
        <dbReference type="PROSITE" id="PS50035"/>
    </source>
</evidence>
<dbReference type="InterPro" id="IPR025202">
    <property type="entry name" value="PLD-like_dom"/>
</dbReference>
<dbReference type="Gene3D" id="3.30.870.10">
    <property type="entry name" value="Endonuclease Chain A"/>
    <property type="match status" value="2"/>
</dbReference>
<name>A0ABS3U9L9_9ACTN</name>
<protein>
    <submittedName>
        <fullName evidence="2">Phospholipase D family protein</fullName>
    </submittedName>
</protein>
<dbReference type="Pfam" id="PF13091">
    <property type="entry name" value="PLDc_2"/>
    <property type="match status" value="2"/>
</dbReference>
<evidence type="ECO:0000313" key="3">
    <source>
        <dbReference type="Proteomes" id="UP000681341"/>
    </source>
</evidence>
<gene>
    <name evidence="2" type="ORF">J5V16_21845</name>
</gene>
<dbReference type="PROSITE" id="PS50035">
    <property type="entry name" value="PLD"/>
    <property type="match status" value="1"/>
</dbReference>
<accession>A0ABS3U9L9</accession>
<evidence type="ECO:0000313" key="2">
    <source>
        <dbReference type="EMBL" id="MBO3735479.1"/>
    </source>
</evidence>
<comment type="caution">
    <text evidence="2">The sequence shown here is derived from an EMBL/GenBank/DDBJ whole genome shotgun (WGS) entry which is preliminary data.</text>
</comment>
<feature type="domain" description="PLD phosphodiesterase" evidence="1">
    <location>
        <begin position="136"/>
        <end position="158"/>
    </location>
</feature>
<keyword evidence="3" id="KW-1185">Reference proteome</keyword>
<dbReference type="PANTHER" id="PTHR21248:SF22">
    <property type="entry name" value="PHOSPHOLIPASE D"/>
    <property type="match status" value="1"/>
</dbReference>
<dbReference type="SUPFAM" id="SSF56024">
    <property type="entry name" value="Phospholipase D/nuclease"/>
    <property type="match status" value="2"/>
</dbReference>
<reference evidence="2 3" key="1">
    <citation type="submission" date="2021-03" db="EMBL/GenBank/DDBJ databases">
        <title>Glycomyces sp. nov., a novel actinomycete isolated from soil.</title>
        <authorList>
            <person name="Yang X."/>
            <person name="Xu X."/>
        </authorList>
    </citation>
    <scope>NUCLEOTIDE SEQUENCE [LARGE SCALE GENOMIC DNA]</scope>
    <source>
        <strain evidence="2 3">NEAU-S30</strain>
    </source>
</reference>
<dbReference type="PANTHER" id="PTHR21248">
    <property type="entry name" value="CARDIOLIPIN SYNTHASE"/>
    <property type="match status" value="1"/>
</dbReference>
<dbReference type="Proteomes" id="UP000681341">
    <property type="component" value="Unassembled WGS sequence"/>
</dbReference>
<dbReference type="InterPro" id="IPR001736">
    <property type="entry name" value="PLipase_D/transphosphatidylase"/>
</dbReference>
<organism evidence="2 3">
    <name type="scientific">Glycomyces niveus</name>
    <dbReference type="NCBI Taxonomy" id="2820287"/>
    <lineage>
        <taxon>Bacteria</taxon>
        <taxon>Bacillati</taxon>
        <taxon>Actinomycetota</taxon>
        <taxon>Actinomycetes</taxon>
        <taxon>Glycomycetales</taxon>
        <taxon>Glycomycetaceae</taxon>
        <taxon>Glycomyces</taxon>
    </lineage>
</organism>
<sequence>MEEIFDTSALRVPGNYFIVRADRPERTPFEGPAESAFDDYRHSHTYVAGGSTTRDDLLGLIEDAREEVLVVSYLIGDETLSRALENAAARLEGRVRVLVDLKGRRLGDDPFEAAQRRRFEKLAACGVAIRSYPGCHAKFAIIDDRSALVHSANFMSRAFDVTGENGVVIQDPAALADVARFFQRVWRGALWEMDSTGAGATVLRSPETVQFPTGPGTLTRPVPGLIWTFHEEHFILDTVIELIDSAERELLLATFNLSGMSARPDLLHDRLRRAIARGVTVNLLLRAQSGSEAGHEAATLQDFGVNLYPCSLNHAKGIVADRRRGALFSANLDARYGLERDVELGIRLDGTSALGDVVRFFEHSMIEHDRVLVRDPDSLTLSEGWNLGPWPLAGQVEITARTSEWASFCETESGPVLFESGQDDLLLFAGERAWRLRRGSGHPGHLLDRASDEDCDAMRRLSALRPNDAGIGICTAVFHRGSQ</sequence>
<dbReference type="RefSeq" id="WP_208499103.1">
    <property type="nucleotide sequence ID" value="NZ_JAGFNP010000015.1"/>
</dbReference>